<dbReference type="RefSeq" id="WP_116591516.1">
    <property type="nucleotide sequence ID" value="NZ_MZGS01000016.1"/>
</dbReference>
<comment type="caution">
    <text evidence="2">The sequence shown here is derived from an EMBL/GenBank/DDBJ whole genome shotgun (WGS) entry which is preliminary data.</text>
</comment>
<evidence type="ECO:0000256" key="1">
    <source>
        <dbReference type="SAM" id="Phobius"/>
    </source>
</evidence>
<organism evidence="2 3">
    <name type="scientific">Methanobrevibacter thaueri</name>
    <dbReference type="NCBI Taxonomy" id="190975"/>
    <lineage>
        <taxon>Archaea</taxon>
        <taxon>Methanobacteriati</taxon>
        <taxon>Methanobacteriota</taxon>
        <taxon>Methanomada group</taxon>
        <taxon>Methanobacteria</taxon>
        <taxon>Methanobacteriales</taxon>
        <taxon>Methanobacteriaceae</taxon>
        <taxon>Methanobrevibacter</taxon>
    </lineage>
</organism>
<reference evidence="2 3" key="1">
    <citation type="submission" date="2017-03" db="EMBL/GenBank/DDBJ databases">
        <title>Genome sequence of Methanobrevibacter thaueri.</title>
        <authorList>
            <person name="Poehlein A."/>
            <person name="Seedorf H."/>
            <person name="Daniel R."/>
        </authorList>
    </citation>
    <scope>NUCLEOTIDE SEQUENCE [LARGE SCALE GENOMIC DNA]</scope>
    <source>
        <strain evidence="2 3">DSM 11995</strain>
    </source>
</reference>
<accession>A0A315XNP3</accession>
<protein>
    <submittedName>
        <fullName evidence="2">Uncharacterized protein</fullName>
    </submittedName>
</protein>
<keyword evidence="1" id="KW-0812">Transmembrane</keyword>
<dbReference type="AlphaFoldDB" id="A0A315XNP3"/>
<sequence>MNKLHAILLAIVAIVVIFLIATIVSPILIVAEDSTEDASIDMAAKFSLGGFEWVYPGSSMNAEGQTLHNVHINHPEDPYGAARDIITYSYGYTPHLIVSVNNDAAQAIFGSGIVDDIRANDGYYGYAGNGGVSGSMSRGDAVDTAMANNGANLFEIPIQILMGNVRFIPV</sequence>
<dbReference type="Proteomes" id="UP000251717">
    <property type="component" value="Unassembled WGS sequence"/>
</dbReference>
<name>A0A315XNP3_9EURY</name>
<keyword evidence="1" id="KW-1133">Transmembrane helix</keyword>
<keyword evidence="3" id="KW-1185">Reference proteome</keyword>
<gene>
    <name evidence="2" type="ORF">MBBTH_05420</name>
</gene>
<evidence type="ECO:0000313" key="3">
    <source>
        <dbReference type="Proteomes" id="UP000251717"/>
    </source>
</evidence>
<dbReference type="EMBL" id="MZGS01000016">
    <property type="protein sequence ID" value="PWB87955.1"/>
    <property type="molecule type" value="Genomic_DNA"/>
</dbReference>
<proteinExistence type="predicted"/>
<keyword evidence="1" id="KW-0472">Membrane</keyword>
<evidence type="ECO:0000313" key="2">
    <source>
        <dbReference type="EMBL" id="PWB87955.1"/>
    </source>
</evidence>
<dbReference type="OrthoDB" id="75739at2157"/>
<feature type="transmembrane region" description="Helical" evidence="1">
    <location>
        <begin position="7"/>
        <end position="29"/>
    </location>
</feature>